<dbReference type="Gene3D" id="1.20.120.1490">
    <property type="match status" value="1"/>
</dbReference>
<sequence>MNKKLIISALCILMFQVPNATFSQETNGEINVSQKTTMQKIKRGADIYFKITDRLELNFNQQRKAFGIKMEEMTHLAPLMSEIAQNETKLTELLATESKNEEEIKKLNDLIALQKAVASQKKRYYISRYRGILTTEQNHKLDELIFDIANGYLKL</sequence>
<dbReference type="Proteomes" id="UP000886865">
    <property type="component" value="Unassembled WGS sequence"/>
</dbReference>
<protein>
    <submittedName>
        <fullName evidence="2">Uncharacterized protein</fullName>
    </submittedName>
</protein>
<proteinExistence type="predicted"/>
<evidence type="ECO:0000256" key="1">
    <source>
        <dbReference type="SAM" id="SignalP"/>
    </source>
</evidence>
<evidence type="ECO:0000313" key="2">
    <source>
        <dbReference type="EMBL" id="HIS73999.1"/>
    </source>
</evidence>
<dbReference type="EMBL" id="DVJQ01000027">
    <property type="protein sequence ID" value="HIS73999.1"/>
    <property type="molecule type" value="Genomic_DNA"/>
</dbReference>
<reference evidence="2" key="2">
    <citation type="journal article" date="2021" name="PeerJ">
        <title>Extensive microbial diversity within the chicken gut microbiome revealed by metagenomics and culture.</title>
        <authorList>
            <person name="Gilroy R."/>
            <person name="Ravi A."/>
            <person name="Getino M."/>
            <person name="Pursley I."/>
            <person name="Horton D.L."/>
            <person name="Alikhan N.F."/>
            <person name="Baker D."/>
            <person name="Gharbi K."/>
            <person name="Hall N."/>
            <person name="Watson M."/>
            <person name="Adriaenssens E.M."/>
            <person name="Foster-Nyarko E."/>
            <person name="Jarju S."/>
            <person name="Secka A."/>
            <person name="Antonio M."/>
            <person name="Oren A."/>
            <person name="Chaudhuri R.R."/>
            <person name="La Ragione R."/>
            <person name="Hildebrand F."/>
            <person name="Pallen M.J."/>
        </authorList>
    </citation>
    <scope>NUCLEOTIDE SEQUENCE</scope>
    <source>
        <strain evidence="2">CHK152-2871</strain>
    </source>
</reference>
<evidence type="ECO:0000313" key="3">
    <source>
        <dbReference type="Proteomes" id="UP000886865"/>
    </source>
</evidence>
<gene>
    <name evidence="2" type="ORF">IAA86_03145</name>
</gene>
<name>A0A9D1FHU7_9BACT</name>
<feature type="signal peptide" evidence="1">
    <location>
        <begin position="1"/>
        <end position="20"/>
    </location>
</feature>
<keyword evidence="1" id="KW-0732">Signal</keyword>
<organism evidence="2 3">
    <name type="scientific">Candidatus Galligastranaerophilus intestinavium</name>
    <dbReference type="NCBI Taxonomy" id="2840836"/>
    <lineage>
        <taxon>Bacteria</taxon>
        <taxon>Candidatus Galligastranaerophilus</taxon>
    </lineage>
</organism>
<reference evidence="2" key="1">
    <citation type="submission" date="2020-10" db="EMBL/GenBank/DDBJ databases">
        <authorList>
            <person name="Gilroy R."/>
        </authorList>
    </citation>
    <scope>NUCLEOTIDE SEQUENCE</scope>
    <source>
        <strain evidence="2">CHK152-2871</strain>
    </source>
</reference>
<dbReference type="AlphaFoldDB" id="A0A9D1FHU7"/>
<accession>A0A9D1FHU7</accession>
<comment type="caution">
    <text evidence="2">The sequence shown here is derived from an EMBL/GenBank/DDBJ whole genome shotgun (WGS) entry which is preliminary data.</text>
</comment>
<feature type="chain" id="PRO_5038503369" evidence="1">
    <location>
        <begin position="21"/>
        <end position="155"/>
    </location>
</feature>